<dbReference type="GO" id="GO:0005886">
    <property type="term" value="C:plasma membrane"/>
    <property type="evidence" value="ECO:0007669"/>
    <property type="project" value="UniProtKB-SubCell"/>
</dbReference>
<dbReference type="PANTHER" id="PTHR37305">
    <property type="entry name" value="INTEGRAL MEMBRANE PROTEIN-RELATED"/>
    <property type="match status" value="1"/>
</dbReference>
<dbReference type="PANTHER" id="PTHR37305:SF1">
    <property type="entry name" value="MEMBRANE PROTEIN"/>
    <property type="match status" value="1"/>
</dbReference>
<feature type="transmembrane region" description="Helical" evidence="2">
    <location>
        <begin position="20"/>
        <end position="39"/>
    </location>
</feature>
<protein>
    <submittedName>
        <fullName evidence="3">ABC transporter permease subunit</fullName>
    </submittedName>
</protein>
<dbReference type="GO" id="GO:0140359">
    <property type="term" value="F:ABC-type transporter activity"/>
    <property type="evidence" value="ECO:0007669"/>
    <property type="project" value="InterPro"/>
</dbReference>
<organism evidence="3 4">
    <name type="scientific">Inconstantimicrobium porci</name>
    <dbReference type="NCBI Taxonomy" id="2652291"/>
    <lineage>
        <taxon>Bacteria</taxon>
        <taxon>Bacillati</taxon>
        <taxon>Bacillota</taxon>
        <taxon>Clostridia</taxon>
        <taxon>Eubacteriales</taxon>
        <taxon>Clostridiaceae</taxon>
        <taxon>Inconstantimicrobium</taxon>
    </lineage>
</organism>
<dbReference type="AlphaFoldDB" id="A0A7X2T0P2"/>
<comment type="caution">
    <text evidence="3">The sequence shown here is derived from an EMBL/GenBank/DDBJ whole genome shotgun (WGS) entry which is preliminary data.</text>
</comment>
<feature type="transmembrane region" description="Helical" evidence="2">
    <location>
        <begin position="302"/>
        <end position="321"/>
    </location>
</feature>
<dbReference type="EMBL" id="VULX01000002">
    <property type="protein sequence ID" value="MSR90360.1"/>
    <property type="molecule type" value="Genomic_DNA"/>
</dbReference>
<dbReference type="Pfam" id="PF12679">
    <property type="entry name" value="ABC2_membrane_2"/>
    <property type="match status" value="1"/>
</dbReference>
<sequence length="394" mass="44921">MSNMISFEIKKFFHRKKNIFIIMIFIALSIGFIMINSSLENQYKKSEISSIDYSIESLKKDIPDTKDTLKQYPGNKNLEVLLETQEKEIKIYEKQKEAYINKDYSTYLKCKIQLDKDEVNGIENNTIVAPADNIENLKNNIKMNSLLLEKKIVPIFTGVSMEGYNFFRIFLNSPFSILIAIVVIILCADVVSSEFDSNTYKLLFTQPVSKSKILISKLLAMIILSVFILLFVLTIFFISLGIINGFGSSEYPIQYFKNNVIQYIGIGKFIMLEITMLVCMIIFMASLSVFMSSLFKNTSMSMAVSIIISIALYMITTKGMLKSIASLNPFAYFDISSVLQGTASTIYSNNNVDFYHGILTLSIFSIILIFTNFMCFNKHTWAKFNTNSTNLLSR</sequence>
<gene>
    <name evidence="3" type="ORF">FYJ33_02755</name>
</gene>
<reference evidence="3 4" key="1">
    <citation type="submission" date="2019-08" db="EMBL/GenBank/DDBJ databases">
        <title>In-depth cultivation of the pig gut microbiome towards novel bacterial diversity and tailored functional studies.</title>
        <authorList>
            <person name="Wylensek D."/>
            <person name="Hitch T.C.A."/>
            <person name="Clavel T."/>
        </authorList>
    </citation>
    <scope>NUCLEOTIDE SEQUENCE [LARGE SCALE GENOMIC DNA]</scope>
    <source>
        <strain evidence="3 4">WCA-383-APC-5B</strain>
    </source>
</reference>
<proteinExistence type="predicted"/>
<dbReference type="RefSeq" id="WP_154530248.1">
    <property type="nucleotide sequence ID" value="NZ_JAQXTV010000212.1"/>
</dbReference>
<keyword evidence="1" id="KW-0175">Coiled coil</keyword>
<evidence type="ECO:0000256" key="2">
    <source>
        <dbReference type="SAM" id="Phobius"/>
    </source>
</evidence>
<evidence type="ECO:0000313" key="4">
    <source>
        <dbReference type="Proteomes" id="UP000460287"/>
    </source>
</evidence>
<accession>A0A7X2T0P2</accession>
<feature type="transmembrane region" description="Helical" evidence="2">
    <location>
        <begin position="263"/>
        <end position="290"/>
    </location>
</feature>
<evidence type="ECO:0000313" key="3">
    <source>
        <dbReference type="EMBL" id="MSR90360.1"/>
    </source>
</evidence>
<feature type="transmembrane region" description="Helical" evidence="2">
    <location>
        <begin position="354"/>
        <end position="376"/>
    </location>
</feature>
<keyword evidence="2" id="KW-1133">Transmembrane helix</keyword>
<evidence type="ECO:0000256" key="1">
    <source>
        <dbReference type="SAM" id="Coils"/>
    </source>
</evidence>
<keyword evidence="2" id="KW-0812">Transmembrane</keyword>
<keyword evidence="2" id="KW-0472">Membrane</keyword>
<feature type="transmembrane region" description="Helical" evidence="2">
    <location>
        <begin position="169"/>
        <end position="191"/>
    </location>
</feature>
<name>A0A7X2T0P2_9CLOT</name>
<dbReference type="Proteomes" id="UP000460287">
    <property type="component" value="Unassembled WGS sequence"/>
</dbReference>
<feature type="coiled-coil region" evidence="1">
    <location>
        <begin position="75"/>
        <end position="102"/>
    </location>
</feature>
<feature type="transmembrane region" description="Helical" evidence="2">
    <location>
        <begin position="218"/>
        <end position="243"/>
    </location>
</feature>
<keyword evidence="4" id="KW-1185">Reference proteome</keyword>